<feature type="transmembrane region" description="Helical" evidence="1">
    <location>
        <begin position="6"/>
        <end position="22"/>
    </location>
</feature>
<dbReference type="EMBL" id="LR721750">
    <property type="protein sequence ID" value="VVV04124.1"/>
    <property type="molecule type" value="Genomic_DNA"/>
</dbReference>
<evidence type="ECO:0000313" key="2">
    <source>
        <dbReference type="EMBL" id="VVV04114.1"/>
    </source>
</evidence>
<gene>
    <name evidence="2" type="ORF">AW0309160_01497</name>
    <name evidence="3" type="ORF">AW0309160_01507</name>
    <name evidence="4" type="ORF">AW0309160_01517</name>
</gene>
<dbReference type="EMBL" id="LR721750">
    <property type="protein sequence ID" value="VVV04114.1"/>
    <property type="molecule type" value="Genomic_DNA"/>
</dbReference>
<accession>A0A5Q4ZP53</accession>
<reference evidence="4" key="1">
    <citation type="submission" date="2019-09" db="EMBL/GenBank/DDBJ databases">
        <authorList>
            <person name="Hjerde E."/>
        </authorList>
    </citation>
    <scope>NUCLEOTIDE SEQUENCE</scope>
    <source>
        <strain evidence="4">06/09/160</strain>
    </source>
</reference>
<evidence type="ECO:0000256" key="1">
    <source>
        <dbReference type="SAM" id="Phobius"/>
    </source>
</evidence>
<feature type="transmembrane region" description="Helical" evidence="1">
    <location>
        <begin position="29"/>
        <end position="55"/>
    </location>
</feature>
<feature type="transmembrane region" description="Helical" evidence="1">
    <location>
        <begin position="75"/>
        <end position="94"/>
    </location>
</feature>
<name>A0A5Q4ZP53_9GAMM</name>
<protein>
    <recommendedName>
        <fullName evidence="5">DUF2523 domain-containing protein</fullName>
    </recommendedName>
</protein>
<keyword evidence="1" id="KW-1133">Transmembrane helix</keyword>
<organism evidence="4">
    <name type="scientific">Aliivibrio wodanis</name>
    <dbReference type="NCBI Taxonomy" id="80852"/>
    <lineage>
        <taxon>Bacteria</taxon>
        <taxon>Pseudomonadati</taxon>
        <taxon>Pseudomonadota</taxon>
        <taxon>Gammaproteobacteria</taxon>
        <taxon>Vibrionales</taxon>
        <taxon>Vibrionaceae</taxon>
        <taxon>Aliivibrio</taxon>
    </lineage>
</organism>
<dbReference type="AlphaFoldDB" id="A0A5Q4ZP53"/>
<keyword evidence="1" id="KW-0812">Transmembrane</keyword>
<evidence type="ECO:0000313" key="3">
    <source>
        <dbReference type="EMBL" id="VVV04124.1"/>
    </source>
</evidence>
<proteinExistence type="predicted"/>
<keyword evidence="1" id="KW-0472">Membrane</keyword>
<dbReference type="EMBL" id="LR721750">
    <property type="protein sequence ID" value="VVV04134.1"/>
    <property type="molecule type" value="Genomic_DNA"/>
</dbReference>
<sequence>MEWLVSLFNIIISFAYSSLLSIPRMFKDLFFWIVEQFLGFAEWLGNLILSLFAPIDVSQYLTSIPPNVSWVFMQLGLPNCLFIIGTAIVIRLTLQLIPFTRFGS</sequence>
<evidence type="ECO:0008006" key="5">
    <source>
        <dbReference type="Google" id="ProtNLM"/>
    </source>
</evidence>
<evidence type="ECO:0000313" key="4">
    <source>
        <dbReference type="EMBL" id="VVV04134.1"/>
    </source>
</evidence>